<dbReference type="InterPro" id="IPR050394">
    <property type="entry name" value="Homeobox_NK-like"/>
</dbReference>
<dbReference type="Pfam" id="PF00046">
    <property type="entry name" value="Homeodomain"/>
    <property type="match status" value="1"/>
</dbReference>
<evidence type="ECO:0000256" key="4">
    <source>
        <dbReference type="ARBA" id="ARBA00023242"/>
    </source>
</evidence>
<protein>
    <recommendedName>
        <fullName evidence="8">Homeobox domain-containing protein</fullName>
    </recommendedName>
</protein>
<keyword evidence="2 5" id="KW-0238">DNA-binding</keyword>
<dbReference type="Proteomes" id="UP001154078">
    <property type="component" value="Chromosome 8"/>
</dbReference>
<comment type="subcellular location">
    <subcellularLocation>
        <location evidence="1 5 6">Nucleus</location>
    </subcellularLocation>
</comment>
<accession>A0A9P0BH32</accession>
<evidence type="ECO:0000256" key="3">
    <source>
        <dbReference type="ARBA" id="ARBA00023155"/>
    </source>
</evidence>
<dbReference type="AlphaFoldDB" id="A0A9P0BH32"/>
<dbReference type="InterPro" id="IPR009057">
    <property type="entry name" value="Homeodomain-like_sf"/>
</dbReference>
<dbReference type="Gene3D" id="1.10.10.60">
    <property type="entry name" value="Homeodomain-like"/>
    <property type="match status" value="1"/>
</dbReference>
<dbReference type="GO" id="GO:0000978">
    <property type="term" value="F:RNA polymerase II cis-regulatory region sequence-specific DNA binding"/>
    <property type="evidence" value="ECO:0007669"/>
    <property type="project" value="TreeGrafter"/>
</dbReference>
<evidence type="ECO:0000256" key="6">
    <source>
        <dbReference type="RuleBase" id="RU000682"/>
    </source>
</evidence>
<dbReference type="InterPro" id="IPR017970">
    <property type="entry name" value="Homeobox_CS"/>
</dbReference>
<evidence type="ECO:0000256" key="7">
    <source>
        <dbReference type="SAM" id="MobiDB-lite"/>
    </source>
</evidence>
<gene>
    <name evidence="9" type="ORF">MELIAE_LOCUS11216</name>
</gene>
<dbReference type="EMBL" id="OV121139">
    <property type="protein sequence ID" value="CAH0561942.1"/>
    <property type="molecule type" value="Genomic_DNA"/>
</dbReference>
<evidence type="ECO:0000313" key="10">
    <source>
        <dbReference type="Proteomes" id="UP001154078"/>
    </source>
</evidence>
<evidence type="ECO:0000259" key="8">
    <source>
        <dbReference type="PROSITE" id="PS50071"/>
    </source>
</evidence>
<sequence>RHGSVAAFRSSEHDETDRILRSESVDSARRTDDQHEVLCRPRNSKNSVLRLLFCAPTHRKSHGLSSDMSSGVKEEQSLDQKPDFEQNNLTTEIRDSLPRPLSWHEHVYRKLTNKPTPHYIENILGIQNNDTQESNSVIAQKMTCTSATSSPHQEAFPKIIHPAETANEPLNLSVRSASGDCKINLKTAKESRKRKKTKSEPLDLKVDTSPLPSAVDAIAEDGDAKSKKKKARTTFTGRQIFELEKQFEIKKYLSSSERSEMAKLLNVTETQVKIWFQNRRTKWKKIDNISNAEAAEHKNHTVPKDGSKQSSDSEGGKTRTYPKHASQSSNSSMESDSKSSATSTVVDSNLPTKSFKDILQTNRAKPLTSDSHFQTQIDSTKEVFLNLSFNVKDKS</sequence>
<dbReference type="SMART" id="SM00389">
    <property type="entry name" value="HOX"/>
    <property type="match status" value="1"/>
</dbReference>
<dbReference type="PANTHER" id="PTHR24340">
    <property type="entry name" value="HOMEOBOX PROTEIN NKX"/>
    <property type="match status" value="1"/>
</dbReference>
<evidence type="ECO:0000256" key="5">
    <source>
        <dbReference type="PROSITE-ProRule" id="PRU00108"/>
    </source>
</evidence>
<feature type="non-terminal residue" evidence="9">
    <location>
        <position position="1"/>
    </location>
</feature>
<feature type="region of interest" description="Disordered" evidence="7">
    <location>
        <begin position="1"/>
        <end position="35"/>
    </location>
</feature>
<feature type="compositionally biased region" description="Basic and acidic residues" evidence="7">
    <location>
        <begin position="10"/>
        <end position="35"/>
    </location>
</feature>
<keyword evidence="4 5" id="KW-0539">Nucleus</keyword>
<organism evidence="9 10">
    <name type="scientific">Brassicogethes aeneus</name>
    <name type="common">Rape pollen beetle</name>
    <name type="synonym">Meligethes aeneus</name>
    <dbReference type="NCBI Taxonomy" id="1431903"/>
    <lineage>
        <taxon>Eukaryota</taxon>
        <taxon>Metazoa</taxon>
        <taxon>Ecdysozoa</taxon>
        <taxon>Arthropoda</taxon>
        <taxon>Hexapoda</taxon>
        <taxon>Insecta</taxon>
        <taxon>Pterygota</taxon>
        <taxon>Neoptera</taxon>
        <taxon>Endopterygota</taxon>
        <taxon>Coleoptera</taxon>
        <taxon>Polyphaga</taxon>
        <taxon>Cucujiformia</taxon>
        <taxon>Nitidulidae</taxon>
        <taxon>Meligethinae</taxon>
        <taxon>Brassicogethes</taxon>
    </lineage>
</organism>
<dbReference type="GO" id="GO:0005634">
    <property type="term" value="C:nucleus"/>
    <property type="evidence" value="ECO:0007669"/>
    <property type="project" value="UniProtKB-SubCell"/>
</dbReference>
<evidence type="ECO:0000256" key="1">
    <source>
        <dbReference type="ARBA" id="ARBA00004123"/>
    </source>
</evidence>
<dbReference type="InterPro" id="IPR001356">
    <property type="entry name" value="HD"/>
</dbReference>
<dbReference type="OrthoDB" id="6159439at2759"/>
<dbReference type="SUPFAM" id="SSF46689">
    <property type="entry name" value="Homeodomain-like"/>
    <property type="match status" value="1"/>
</dbReference>
<dbReference type="CDD" id="cd00086">
    <property type="entry name" value="homeodomain"/>
    <property type="match status" value="1"/>
</dbReference>
<feature type="domain" description="Homeobox" evidence="8">
    <location>
        <begin position="226"/>
        <end position="286"/>
    </location>
</feature>
<feature type="region of interest" description="Disordered" evidence="7">
    <location>
        <begin position="59"/>
        <end position="81"/>
    </location>
</feature>
<dbReference type="GO" id="GO:0000981">
    <property type="term" value="F:DNA-binding transcription factor activity, RNA polymerase II-specific"/>
    <property type="evidence" value="ECO:0007669"/>
    <property type="project" value="InterPro"/>
</dbReference>
<feature type="compositionally biased region" description="Low complexity" evidence="7">
    <location>
        <begin position="326"/>
        <end position="343"/>
    </location>
</feature>
<evidence type="ECO:0000313" key="9">
    <source>
        <dbReference type="EMBL" id="CAH0561942.1"/>
    </source>
</evidence>
<feature type="DNA-binding region" description="Homeobox" evidence="5">
    <location>
        <begin position="228"/>
        <end position="287"/>
    </location>
</feature>
<dbReference type="PROSITE" id="PS00027">
    <property type="entry name" value="HOMEOBOX_1"/>
    <property type="match status" value="1"/>
</dbReference>
<dbReference type="PROSITE" id="PS50071">
    <property type="entry name" value="HOMEOBOX_2"/>
    <property type="match status" value="1"/>
</dbReference>
<keyword evidence="3 5" id="KW-0371">Homeobox</keyword>
<feature type="compositionally biased region" description="Basic and acidic residues" evidence="7">
    <location>
        <begin position="72"/>
        <end position="81"/>
    </location>
</feature>
<reference evidence="9" key="1">
    <citation type="submission" date="2021-12" db="EMBL/GenBank/DDBJ databases">
        <authorList>
            <person name="King R."/>
        </authorList>
    </citation>
    <scope>NUCLEOTIDE SEQUENCE</scope>
</reference>
<dbReference type="GO" id="GO:0030154">
    <property type="term" value="P:cell differentiation"/>
    <property type="evidence" value="ECO:0007669"/>
    <property type="project" value="TreeGrafter"/>
</dbReference>
<feature type="region of interest" description="Disordered" evidence="7">
    <location>
        <begin position="292"/>
        <end position="347"/>
    </location>
</feature>
<dbReference type="PRINTS" id="PR00024">
    <property type="entry name" value="HOMEOBOX"/>
</dbReference>
<name>A0A9P0BH32_BRAAE</name>
<dbReference type="InterPro" id="IPR020479">
    <property type="entry name" value="HD_metazoa"/>
</dbReference>
<feature type="region of interest" description="Disordered" evidence="7">
    <location>
        <begin position="189"/>
        <end position="208"/>
    </location>
</feature>
<evidence type="ECO:0000256" key="2">
    <source>
        <dbReference type="ARBA" id="ARBA00023125"/>
    </source>
</evidence>
<dbReference type="PANTHER" id="PTHR24340:SF70">
    <property type="entry name" value="NK7.1, ISOFORM A"/>
    <property type="match status" value="1"/>
</dbReference>
<proteinExistence type="predicted"/>
<keyword evidence="10" id="KW-1185">Reference proteome</keyword>
<feature type="compositionally biased region" description="Basic and acidic residues" evidence="7">
    <location>
        <begin position="294"/>
        <end position="307"/>
    </location>
</feature>